<keyword evidence="5" id="KW-1185">Reference proteome</keyword>
<dbReference type="InterPro" id="IPR013320">
    <property type="entry name" value="ConA-like_dom_sf"/>
</dbReference>
<feature type="domain" description="GH16" evidence="3">
    <location>
        <begin position="41"/>
        <end position="281"/>
    </location>
</feature>
<keyword evidence="2" id="KW-0732">Signal</keyword>
<feature type="chain" id="PRO_5002867198" evidence="2">
    <location>
        <begin position="21"/>
        <end position="281"/>
    </location>
</feature>
<dbReference type="eggNOG" id="COG2273">
    <property type="taxonomic scope" value="Bacteria"/>
</dbReference>
<dbReference type="SUPFAM" id="SSF49899">
    <property type="entry name" value="Concanavalin A-like lectins/glucanases"/>
    <property type="match status" value="1"/>
</dbReference>
<dbReference type="HOGENOM" id="CLU_019533_0_2_9"/>
<dbReference type="GO" id="GO:0004553">
    <property type="term" value="F:hydrolase activity, hydrolyzing O-glycosyl compounds"/>
    <property type="evidence" value="ECO:0007669"/>
    <property type="project" value="InterPro"/>
</dbReference>
<accession>B8D1V2</accession>
<evidence type="ECO:0000313" key="4">
    <source>
        <dbReference type="EMBL" id="ACL69179.1"/>
    </source>
</evidence>
<dbReference type="InterPro" id="IPR000757">
    <property type="entry name" value="Beta-glucanase-like"/>
</dbReference>
<comment type="similarity">
    <text evidence="1">Belongs to the glycosyl hydrolase 16 family.</text>
</comment>
<protein>
    <submittedName>
        <fullName evidence="4">Glycoside hydrolase family 16</fullName>
    </submittedName>
</protein>
<evidence type="ECO:0000256" key="2">
    <source>
        <dbReference type="SAM" id="SignalP"/>
    </source>
</evidence>
<sequence length="281" mass="31919">MFLFCLVLLLVVVLSGCSDLFGTVPEDMNKDINEDTNGWTLVWSEEFDQDEIDLSTWNFEIGNGHAEGIPGWGNNELEYYTAGDNAEIIDGKLVITARKENRRDEYGTYNYTSSRMTTEGKYEVEYGKIEVRAKLPEGQGIWPAIWMLGNDIGEVGWPACGEIDIMELLGHQPSIVYGTVHMPGTSKGSSYSLSSGKFSDAFHVFAIEWDKDKIEWYVDGQLYHVFNKNEIPDSSWVFDHPFFLILNIAVGGNWPGYPDETTIFPQTMEVDYIRVYENIKP</sequence>
<dbReference type="Gene3D" id="2.60.120.200">
    <property type="match status" value="1"/>
</dbReference>
<reference evidence="4 5" key="1">
    <citation type="journal article" date="2009" name="PLoS ONE">
        <title>Genome analysis of the anaerobic thermohalophilic bacterium Halothermothrix orenii.</title>
        <authorList>
            <person name="Mavromatis K."/>
            <person name="Ivanova N."/>
            <person name="Anderson I."/>
            <person name="Lykidis A."/>
            <person name="Hooper S.D."/>
            <person name="Sun H."/>
            <person name="Kunin V."/>
            <person name="Lapidus A."/>
            <person name="Hugenholtz P."/>
            <person name="Patel B."/>
            <person name="Kyrpides N.C."/>
        </authorList>
    </citation>
    <scope>NUCLEOTIDE SEQUENCE [LARGE SCALE GENOMIC DNA]</scope>
    <source>
        <strain evidence="5">H 168 / OCM 544 / DSM 9562</strain>
    </source>
</reference>
<dbReference type="KEGG" id="hor:Hore_04210"/>
<evidence type="ECO:0000313" key="5">
    <source>
        <dbReference type="Proteomes" id="UP000000719"/>
    </source>
</evidence>
<evidence type="ECO:0000259" key="3">
    <source>
        <dbReference type="PROSITE" id="PS51762"/>
    </source>
</evidence>
<dbReference type="Pfam" id="PF00722">
    <property type="entry name" value="Glyco_hydro_16"/>
    <property type="match status" value="1"/>
</dbReference>
<dbReference type="EMBL" id="CP001098">
    <property type="protein sequence ID" value="ACL69179.1"/>
    <property type="molecule type" value="Genomic_DNA"/>
</dbReference>
<keyword evidence="4" id="KW-0378">Hydrolase</keyword>
<name>B8D1V2_HALOH</name>
<dbReference type="PROSITE" id="PS51762">
    <property type="entry name" value="GH16_2"/>
    <property type="match status" value="1"/>
</dbReference>
<evidence type="ECO:0000256" key="1">
    <source>
        <dbReference type="ARBA" id="ARBA00006865"/>
    </source>
</evidence>
<proteinExistence type="inferred from homology"/>
<dbReference type="InterPro" id="IPR050546">
    <property type="entry name" value="Glycosyl_Hydrlase_16"/>
</dbReference>
<dbReference type="CDD" id="cd08023">
    <property type="entry name" value="GH16_laminarinase_like"/>
    <property type="match status" value="1"/>
</dbReference>
<organism evidence="4 5">
    <name type="scientific">Halothermothrix orenii (strain H 168 / OCM 544 / DSM 9562)</name>
    <dbReference type="NCBI Taxonomy" id="373903"/>
    <lineage>
        <taxon>Bacteria</taxon>
        <taxon>Bacillati</taxon>
        <taxon>Bacillota</taxon>
        <taxon>Clostridia</taxon>
        <taxon>Halanaerobiales</taxon>
        <taxon>Halothermotrichaceae</taxon>
        <taxon>Halothermothrix</taxon>
    </lineage>
</organism>
<dbReference type="Proteomes" id="UP000000719">
    <property type="component" value="Chromosome"/>
</dbReference>
<dbReference type="PANTHER" id="PTHR10963">
    <property type="entry name" value="GLYCOSYL HYDROLASE-RELATED"/>
    <property type="match status" value="1"/>
</dbReference>
<dbReference type="CAZy" id="GH16">
    <property type="family name" value="Glycoside Hydrolase Family 16"/>
</dbReference>
<dbReference type="AlphaFoldDB" id="B8D1V2"/>
<dbReference type="PANTHER" id="PTHR10963:SF55">
    <property type="entry name" value="GLYCOSIDE HYDROLASE FAMILY 16 PROTEIN"/>
    <property type="match status" value="1"/>
</dbReference>
<gene>
    <name evidence="4" type="ordered locus">Hore_04210</name>
</gene>
<feature type="signal peptide" evidence="2">
    <location>
        <begin position="1"/>
        <end position="20"/>
    </location>
</feature>
<dbReference type="GO" id="GO:0005975">
    <property type="term" value="P:carbohydrate metabolic process"/>
    <property type="evidence" value="ECO:0007669"/>
    <property type="project" value="InterPro"/>
</dbReference>
<dbReference type="STRING" id="373903.Hore_04210"/>